<proteinExistence type="predicted"/>
<dbReference type="AlphaFoldDB" id="A0A9P8Q4X8"/>
<dbReference type="EMBL" id="JAEUBG010003368">
    <property type="protein sequence ID" value="KAH3682874.1"/>
    <property type="molecule type" value="Genomic_DNA"/>
</dbReference>
<name>A0A9P8Q4X8_WICPI</name>
<reference evidence="1" key="1">
    <citation type="journal article" date="2021" name="Open Biol.">
        <title>Shared evolutionary footprints suggest mitochondrial oxidative damage underlies multiple complex I losses in fungi.</title>
        <authorList>
            <person name="Schikora-Tamarit M.A."/>
            <person name="Marcet-Houben M."/>
            <person name="Nosek J."/>
            <person name="Gabaldon T."/>
        </authorList>
    </citation>
    <scope>NUCLEOTIDE SEQUENCE</scope>
    <source>
        <strain evidence="1">CBS2887</strain>
    </source>
</reference>
<dbReference type="Proteomes" id="UP000774326">
    <property type="component" value="Unassembled WGS sequence"/>
</dbReference>
<keyword evidence="2" id="KW-1185">Reference proteome</keyword>
<accession>A0A9P8Q4X8</accession>
<reference evidence="1" key="2">
    <citation type="submission" date="2021-01" db="EMBL/GenBank/DDBJ databases">
        <authorList>
            <person name="Schikora-Tamarit M.A."/>
        </authorList>
    </citation>
    <scope>NUCLEOTIDE SEQUENCE</scope>
    <source>
        <strain evidence="1">CBS2887</strain>
    </source>
</reference>
<evidence type="ECO:0000313" key="2">
    <source>
        <dbReference type="Proteomes" id="UP000774326"/>
    </source>
</evidence>
<organism evidence="1 2">
    <name type="scientific">Wickerhamomyces pijperi</name>
    <name type="common">Yeast</name>
    <name type="synonym">Pichia pijperi</name>
    <dbReference type="NCBI Taxonomy" id="599730"/>
    <lineage>
        <taxon>Eukaryota</taxon>
        <taxon>Fungi</taxon>
        <taxon>Dikarya</taxon>
        <taxon>Ascomycota</taxon>
        <taxon>Saccharomycotina</taxon>
        <taxon>Saccharomycetes</taxon>
        <taxon>Phaffomycetales</taxon>
        <taxon>Wickerhamomycetaceae</taxon>
        <taxon>Wickerhamomyces</taxon>
    </lineage>
</organism>
<evidence type="ECO:0000313" key="1">
    <source>
        <dbReference type="EMBL" id="KAH3682874.1"/>
    </source>
</evidence>
<protein>
    <submittedName>
        <fullName evidence="1">Uncharacterized protein</fullName>
    </submittedName>
</protein>
<sequence>MVIWDRQWDVSLDHKRDNIREQLLSLDVPCYAIGAWCGIVDASVVVDVVGVNNSRIVHGSFSHREHVNTIFQVKVFKIRHLESQKVLAFNGLFPFLHVIRNITQFYQ</sequence>
<comment type="caution">
    <text evidence="1">The sequence shown here is derived from an EMBL/GenBank/DDBJ whole genome shotgun (WGS) entry which is preliminary data.</text>
</comment>
<gene>
    <name evidence="1" type="ORF">WICPIJ_006156</name>
</gene>